<sequence>MMRKMSFFVCRLFKMREIKSRRKKLSVCLEAKDRLERLGIFLGN</sequence>
<proteinExistence type="predicted"/>
<reference evidence="1 2" key="1">
    <citation type="journal article" date="2010" name="Nature">
        <title>Genome sequencing and analysis of the model grass Brachypodium distachyon.</title>
        <authorList>
            <consortium name="International Brachypodium Initiative"/>
        </authorList>
    </citation>
    <scope>NUCLEOTIDE SEQUENCE [LARGE SCALE GENOMIC DNA]</scope>
    <source>
        <strain evidence="1 2">Bd21</strain>
    </source>
</reference>
<dbReference type="EMBL" id="CM000880">
    <property type="protein sequence ID" value="PNT78275.1"/>
    <property type="molecule type" value="Genomic_DNA"/>
</dbReference>
<organism evidence="1">
    <name type="scientific">Brachypodium distachyon</name>
    <name type="common">Purple false brome</name>
    <name type="synonym">Trachynia distachya</name>
    <dbReference type="NCBI Taxonomy" id="15368"/>
    <lineage>
        <taxon>Eukaryota</taxon>
        <taxon>Viridiplantae</taxon>
        <taxon>Streptophyta</taxon>
        <taxon>Embryophyta</taxon>
        <taxon>Tracheophyta</taxon>
        <taxon>Spermatophyta</taxon>
        <taxon>Magnoliopsida</taxon>
        <taxon>Liliopsida</taxon>
        <taxon>Poales</taxon>
        <taxon>Poaceae</taxon>
        <taxon>BOP clade</taxon>
        <taxon>Pooideae</taxon>
        <taxon>Stipodae</taxon>
        <taxon>Brachypodieae</taxon>
        <taxon>Brachypodium</taxon>
    </lineage>
</organism>
<reference evidence="2" key="3">
    <citation type="submission" date="2018-08" db="UniProtKB">
        <authorList>
            <consortium name="EnsemblPlants"/>
        </authorList>
    </citation>
    <scope>IDENTIFICATION</scope>
    <source>
        <strain evidence="2">cv. Bd21</strain>
    </source>
</reference>
<dbReference type="AlphaFoldDB" id="A0A2K2DVG7"/>
<reference evidence="1" key="2">
    <citation type="submission" date="2017-06" db="EMBL/GenBank/DDBJ databases">
        <title>WGS assembly of Brachypodium distachyon.</title>
        <authorList>
            <consortium name="The International Brachypodium Initiative"/>
            <person name="Lucas S."/>
            <person name="Harmon-Smith M."/>
            <person name="Lail K."/>
            <person name="Tice H."/>
            <person name="Grimwood J."/>
            <person name="Bruce D."/>
            <person name="Barry K."/>
            <person name="Shu S."/>
            <person name="Lindquist E."/>
            <person name="Wang M."/>
            <person name="Pitluck S."/>
            <person name="Vogel J.P."/>
            <person name="Garvin D.F."/>
            <person name="Mockler T.C."/>
            <person name="Schmutz J."/>
            <person name="Rokhsar D."/>
            <person name="Bevan M.W."/>
        </authorList>
    </citation>
    <scope>NUCLEOTIDE SEQUENCE</scope>
    <source>
        <strain evidence="1">Bd21</strain>
    </source>
</reference>
<evidence type="ECO:0000313" key="3">
    <source>
        <dbReference type="Proteomes" id="UP000008810"/>
    </source>
</evidence>
<evidence type="ECO:0000313" key="2">
    <source>
        <dbReference type="EnsemblPlants" id="PNT78275"/>
    </source>
</evidence>
<dbReference type="Gramene" id="PNT78275">
    <property type="protein sequence ID" value="PNT78275"/>
    <property type="gene ID" value="BRADI_1g76703v3"/>
</dbReference>
<dbReference type="InParanoid" id="A0A2K2DVG7"/>
<dbReference type="EnsemblPlants" id="PNT78275">
    <property type="protein sequence ID" value="PNT78275"/>
    <property type="gene ID" value="BRADI_1g76703v3"/>
</dbReference>
<accession>A0A2K2DVG7</accession>
<dbReference type="Proteomes" id="UP000008810">
    <property type="component" value="Chromosome 1"/>
</dbReference>
<name>A0A2K2DVG7_BRADI</name>
<gene>
    <name evidence="1" type="ORF">BRADI_1g76703v3</name>
</gene>
<keyword evidence="3" id="KW-1185">Reference proteome</keyword>
<evidence type="ECO:0000313" key="1">
    <source>
        <dbReference type="EMBL" id="PNT78275.1"/>
    </source>
</evidence>
<protein>
    <submittedName>
        <fullName evidence="1 2">Uncharacterized protein</fullName>
    </submittedName>
</protein>